<proteinExistence type="predicted"/>
<evidence type="ECO:0000313" key="2">
    <source>
        <dbReference type="Proteomes" id="UP000275078"/>
    </source>
</evidence>
<sequence>KAIPQYQSGFTPGRRTTDNLFILRTLHEQACETNSPLYVAQIDIRKAFDSVSRPLLFETLYKAGIHGPLID</sequence>
<dbReference type="Proteomes" id="UP000275078">
    <property type="component" value="Unassembled WGS sequence"/>
</dbReference>
<dbReference type="OrthoDB" id="3049395at2759"/>
<name>A0A3N4I3M8_ASCIM</name>
<feature type="non-terminal residue" evidence="1">
    <location>
        <position position="1"/>
    </location>
</feature>
<accession>A0A3N4I3M8</accession>
<evidence type="ECO:0000313" key="1">
    <source>
        <dbReference type="EMBL" id="RPA80725.1"/>
    </source>
</evidence>
<dbReference type="EMBL" id="ML119685">
    <property type="protein sequence ID" value="RPA80725.1"/>
    <property type="molecule type" value="Genomic_DNA"/>
</dbReference>
<dbReference type="PANTHER" id="PTHR19446">
    <property type="entry name" value="REVERSE TRANSCRIPTASES"/>
    <property type="match status" value="1"/>
</dbReference>
<dbReference type="STRING" id="1160509.A0A3N4I3M8"/>
<feature type="non-terminal residue" evidence="1">
    <location>
        <position position="71"/>
    </location>
</feature>
<protein>
    <submittedName>
        <fullName evidence="1">Uncharacterized protein</fullName>
    </submittedName>
</protein>
<gene>
    <name evidence="1" type="ORF">BJ508DRAFT_199137</name>
</gene>
<keyword evidence="2" id="KW-1185">Reference proteome</keyword>
<reference evidence="1 2" key="1">
    <citation type="journal article" date="2018" name="Nat. Ecol. Evol.">
        <title>Pezizomycetes genomes reveal the molecular basis of ectomycorrhizal truffle lifestyle.</title>
        <authorList>
            <person name="Murat C."/>
            <person name="Payen T."/>
            <person name="Noel B."/>
            <person name="Kuo A."/>
            <person name="Morin E."/>
            <person name="Chen J."/>
            <person name="Kohler A."/>
            <person name="Krizsan K."/>
            <person name="Balestrini R."/>
            <person name="Da Silva C."/>
            <person name="Montanini B."/>
            <person name="Hainaut M."/>
            <person name="Levati E."/>
            <person name="Barry K.W."/>
            <person name="Belfiori B."/>
            <person name="Cichocki N."/>
            <person name="Clum A."/>
            <person name="Dockter R.B."/>
            <person name="Fauchery L."/>
            <person name="Guy J."/>
            <person name="Iotti M."/>
            <person name="Le Tacon F."/>
            <person name="Lindquist E.A."/>
            <person name="Lipzen A."/>
            <person name="Malagnac F."/>
            <person name="Mello A."/>
            <person name="Molinier V."/>
            <person name="Miyauchi S."/>
            <person name="Poulain J."/>
            <person name="Riccioni C."/>
            <person name="Rubini A."/>
            <person name="Sitrit Y."/>
            <person name="Splivallo R."/>
            <person name="Traeger S."/>
            <person name="Wang M."/>
            <person name="Zifcakova L."/>
            <person name="Wipf D."/>
            <person name="Zambonelli A."/>
            <person name="Paolocci F."/>
            <person name="Nowrousian M."/>
            <person name="Ottonello S."/>
            <person name="Baldrian P."/>
            <person name="Spatafora J.W."/>
            <person name="Henrissat B."/>
            <person name="Nagy L.G."/>
            <person name="Aury J.M."/>
            <person name="Wincker P."/>
            <person name="Grigoriev I.V."/>
            <person name="Bonfante P."/>
            <person name="Martin F.M."/>
        </authorList>
    </citation>
    <scope>NUCLEOTIDE SEQUENCE [LARGE SCALE GENOMIC DNA]</scope>
    <source>
        <strain evidence="1 2">RN42</strain>
    </source>
</reference>
<dbReference type="AlphaFoldDB" id="A0A3N4I3M8"/>
<organism evidence="1 2">
    <name type="scientific">Ascobolus immersus RN42</name>
    <dbReference type="NCBI Taxonomy" id="1160509"/>
    <lineage>
        <taxon>Eukaryota</taxon>
        <taxon>Fungi</taxon>
        <taxon>Dikarya</taxon>
        <taxon>Ascomycota</taxon>
        <taxon>Pezizomycotina</taxon>
        <taxon>Pezizomycetes</taxon>
        <taxon>Pezizales</taxon>
        <taxon>Ascobolaceae</taxon>
        <taxon>Ascobolus</taxon>
    </lineage>
</organism>